<feature type="transmembrane region" description="Helical" evidence="6">
    <location>
        <begin position="159"/>
        <end position="177"/>
    </location>
</feature>
<evidence type="ECO:0000313" key="8">
    <source>
        <dbReference type="EMBL" id="MBM7060131.1"/>
    </source>
</evidence>
<name>A0ABS2IAJ3_9GAMM</name>
<comment type="caution">
    <text evidence="8">The sequence shown here is derived from an EMBL/GenBank/DDBJ whole genome shotgun (WGS) entry which is preliminary data.</text>
</comment>
<keyword evidence="4 6" id="KW-1133">Transmembrane helix</keyword>
<feature type="transmembrane region" description="Helical" evidence="6">
    <location>
        <begin position="272"/>
        <end position="292"/>
    </location>
</feature>
<organism evidence="8 9">
    <name type="scientific">Zestomonas insulae</name>
    <dbReference type="NCBI Taxonomy" id="2809017"/>
    <lineage>
        <taxon>Bacteria</taxon>
        <taxon>Pseudomonadati</taxon>
        <taxon>Pseudomonadota</taxon>
        <taxon>Gammaproteobacteria</taxon>
        <taxon>Pseudomonadales</taxon>
        <taxon>Pseudomonadaceae</taxon>
        <taxon>Zestomonas</taxon>
    </lineage>
</organism>
<accession>A0ABS2IAJ3</accession>
<feature type="domain" description="EamA" evidence="7">
    <location>
        <begin position="161"/>
        <end position="287"/>
    </location>
</feature>
<dbReference type="InterPro" id="IPR000620">
    <property type="entry name" value="EamA_dom"/>
</dbReference>
<feature type="transmembrane region" description="Helical" evidence="6">
    <location>
        <begin position="122"/>
        <end position="139"/>
    </location>
</feature>
<dbReference type="SUPFAM" id="SSF103481">
    <property type="entry name" value="Multidrug resistance efflux transporter EmrE"/>
    <property type="match status" value="2"/>
</dbReference>
<feature type="transmembrane region" description="Helical" evidence="6">
    <location>
        <begin position="7"/>
        <end position="27"/>
    </location>
</feature>
<dbReference type="EMBL" id="JAFEUP010000001">
    <property type="protein sequence ID" value="MBM7060131.1"/>
    <property type="molecule type" value="Genomic_DNA"/>
</dbReference>
<feature type="transmembrane region" description="Helical" evidence="6">
    <location>
        <begin position="33"/>
        <end position="54"/>
    </location>
</feature>
<evidence type="ECO:0000313" key="9">
    <source>
        <dbReference type="Proteomes" id="UP000717995"/>
    </source>
</evidence>
<feature type="transmembrane region" description="Helical" evidence="6">
    <location>
        <begin position="184"/>
        <end position="203"/>
    </location>
</feature>
<dbReference type="Proteomes" id="UP000717995">
    <property type="component" value="Unassembled WGS sequence"/>
</dbReference>
<evidence type="ECO:0000256" key="1">
    <source>
        <dbReference type="ARBA" id="ARBA00004651"/>
    </source>
</evidence>
<feature type="transmembrane region" description="Helical" evidence="6">
    <location>
        <begin position="215"/>
        <end position="235"/>
    </location>
</feature>
<dbReference type="Pfam" id="PF00892">
    <property type="entry name" value="EamA"/>
    <property type="match status" value="2"/>
</dbReference>
<dbReference type="InterPro" id="IPR037185">
    <property type="entry name" value="EmrE-like"/>
</dbReference>
<dbReference type="RefSeq" id="WP_204915211.1">
    <property type="nucleotide sequence ID" value="NZ_JAFEUP010000001.1"/>
</dbReference>
<dbReference type="PANTHER" id="PTHR42920:SF24">
    <property type="entry name" value="AROMATIC AMINO ACID EXPORTER YDDG"/>
    <property type="match status" value="1"/>
</dbReference>
<evidence type="ECO:0000256" key="5">
    <source>
        <dbReference type="ARBA" id="ARBA00023136"/>
    </source>
</evidence>
<reference evidence="8 9" key="1">
    <citation type="submission" date="2021-02" db="EMBL/GenBank/DDBJ databases">
        <authorList>
            <person name="Lee D.-H."/>
        </authorList>
    </citation>
    <scope>NUCLEOTIDE SEQUENCE [LARGE SCALE GENOMIC DNA]</scope>
    <source>
        <strain evidence="8 9">UL073</strain>
    </source>
</reference>
<feature type="transmembrane region" description="Helical" evidence="6">
    <location>
        <begin position="66"/>
        <end position="88"/>
    </location>
</feature>
<feature type="domain" description="EamA" evidence="7">
    <location>
        <begin position="8"/>
        <end position="139"/>
    </location>
</feature>
<keyword evidence="3 6" id="KW-0812">Transmembrane</keyword>
<evidence type="ECO:0000259" key="7">
    <source>
        <dbReference type="Pfam" id="PF00892"/>
    </source>
</evidence>
<evidence type="ECO:0000256" key="2">
    <source>
        <dbReference type="ARBA" id="ARBA00022475"/>
    </source>
</evidence>
<comment type="subcellular location">
    <subcellularLocation>
        <location evidence="1">Cell membrane</location>
        <topology evidence="1">Multi-pass membrane protein</topology>
    </subcellularLocation>
</comment>
<dbReference type="NCBIfam" id="NF008676">
    <property type="entry name" value="PRK11689.1"/>
    <property type="match status" value="1"/>
</dbReference>
<dbReference type="PANTHER" id="PTHR42920">
    <property type="entry name" value="OS03G0707200 PROTEIN-RELATED"/>
    <property type="match status" value="1"/>
</dbReference>
<keyword evidence="9" id="KW-1185">Reference proteome</keyword>
<feature type="transmembrane region" description="Helical" evidence="6">
    <location>
        <begin position="94"/>
        <end position="115"/>
    </location>
</feature>
<gene>
    <name evidence="8" type="primary">yddG</name>
    <name evidence="8" type="ORF">JQX08_05370</name>
</gene>
<proteinExistence type="predicted"/>
<protein>
    <submittedName>
        <fullName evidence="8">Aromatic amino acid DMT transporter YddG</fullName>
    </submittedName>
</protein>
<evidence type="ECO:0000256" key="4">
    <source>
        <dbReference type="ARBA" id="ARBA00022989"/>
    </source>
</evidence>
<keyword evidence="2" id="KW-1003">Cell membrane</keyword>
<keyword evidence="5 6" id="KW-0472">Membrane</keyword>
<feature type="transmembrane region" description="Helical" evidence="6">
    <location>
        <begin position="244"/>
        <end position="266"/>
    </location>
</feature>
<evidence type="ECO:0000256" key="3">
    <source>
        <dbReference type="ARBA" id="ARBA00022692"/>
    </source>
</evidence>
<evidence type="ECO:0000256" key="6">
    <source>
        <dbReference type="SAM" id="Phobius"/>
    </source>
</evidence>
<sequence>MSSANRLATLYGVVAIVLWSTIVGLIRSVTEQLGAYGGAALIYTVGAALLLVLLGRPRLRSFSRGYLAAAGALFVVYEFCLSLSLGFAQSRAQAIEVAIVNYLWPCFTVLLAIAVNRQPVRWMIVPGVLLALAGIAWVVGGEAGLSVAGVQANVAANPLSYGLAFVGAVLWACYCAVTSRYSKGGNGVALFFSLTALAMWGAYGLSNEPALQLTLPVSLELLAAGSATAVGYALWNVGIVRGNLTLLATASNFTPVLSTLFAAVWLSTQLSLAFWQGVAMVCLGSLLCWLATRGAGRATG</sequence>
<dbReference type="InterPro" id="IPR051258">
    <property type="entry name" value="Diverse_Substrate_Transporter"/>
</dbReference>